<sequence length="248" mass="27565">MRIFNISFLCLSLLYGIDTAPVNERIESANAKEISFYANRLKVGESGIVLTEQQGYEMIIASAVITRIEGDRAYASIAPFSNIEQKYLPTPQASPKEGDKVIFGGFYNRAIAIAPNQESYNKILSSASNVSFSHIDLFAAFLAKDGINDPKPKHLRAFCNAYSIGLVYVFASNGINVLDCQSFAILEVLSAQDVQDKQTQAPFFSRIPNINTGSLASKLRSKKSRQYFSYYDDLLSPSLRAYKLTHKE</sequence>
<accession>A0A4U8TF66</accession>
<keyword evidence="3" id="KW-1185">Reference proteome</keyword>
<gene>
    <name evidence="2" type="ORF">LS71_000960</name>
</gene>
<evidence type="ECO:0000313" key="3">
    <source>
        <dbReference type="Proteomes" id="UP000029733"/>
    </source>
</evidence>
<evidence type="ECO:0000313" key="2">
    <source>
        <dbReference type="EMBL" id="TLD97357.1"/>
    </source>
</evidence>
<reference evidence="2 3" key="1">
    <citation type="journal article" date="2014" name="Genome Announc.">
        <title>Draft genome sequences of eight enterohepatic helicobacter species isolated from both laboratory and wild rodents.</title>
        <authorList>
            <person name="Sheh A."/>
            <person name="Shen Z."/>
            <person name="Fox J.G."/>
        </authorList>
    </citation>
    <scope>NUCLEOTIDE SEQUENCE [LARGE SCALE GENOMIC DNA]</scope>
    <source>
        <strain evidence="2 3">MIT 09-6949</strain>
    </source>
</reference>
<evidence type="ECO:0000259" key="1">
    <source>
        <dbReference type="Pfam" id="PF15436"/>
    </source>
</evidence>
<dbReference type="STRING" id="1677920.LS71_05390"/>
<proteinExistence type="predicted"/>
<organism evidence="2 3">
    <name type="scientific">Helicobacter jaachi</name>
    <dbReference type="NCBI Taxonomy" id="1677920"/>
    <lineage>
        <taxon>Bacteria</taxon>
        <taxon>Pseudomonadati</taxon>
        <taxon>Campylobacterota</taxon>
        <taxon>Epsilonproteobacteria</taxon>
        <taxon>Campylobacterales</taxon>
        <taxon>Helicobacteraceae</taxon>
        <taxon>Helicobacter</taxon>
    </lineage>
</organism>
<dbReference type="RefSeq" id="WP_034354708.1">
    <property type="nucleotide sequence ID" value="NZ_JRPR02000001.1"/>
</dbReference>
<comment type="caution">
    <text evidence="2">The sequence shown here is derived from an EMBL/GenBank/DDBJ whole genome shotgun (WGS) entry which is preliminary data.</text>
</comment>
<dbReference type="AlphaFoldDB" id="A0A4U8TF66"/>
<dbReference type="InterPro" id="IPR029276">
    <property type="entry name" value="PgbA_N"/>
</dbReference>
<dbReference type="Proteomes" id="UP000029733">
    <property type="component" value="Unassembled WGS sequence"/>
</dbReference>
<name>A0A4U8TF66_9HELI</name>
<dbReference type="OrthoDB" id="5372482at2"/>
<dbReference type="Pfam" id="PF15436">
    <property type="entry name" value="PGBA_N"/>
    <property type="match status" value="1"/>
</dbReference>
<dbReference type="EMBL" id="JRPR02000001">
    <property type="protein sequence ID" value="TLD97357.1"/>
    <property type="molecule type" value="Genomic_DNA"/>
</dbReference>
<protein>
    <submittedName>
        <fullName evidence="2">Plasminogen-binding protein pgbA</fullName>
    </submittedName>
</protein>
<feature type="domain" description="Plasminogen-binding protein PgbA N-terminal" evidence="1">
    <location>
        <begin position="29"/>
        <end position="235"/>
    </location>
</feature>